<comment type="subcellular location">
    <subcellularLocation>
        <location evidence="1">Membrane</location>
        <topology evidence="1">Multi-pass membrane protein</topology>
    </subcellularLocation>
</comment>
<evidence type="ECO:0000259" key="7">
    <source>
        <dbReference type="Pfam" id="PF05154"/>
    </source>
</evidence>
<dbReference type="RefSeq" id="WP_345452722.1">
    <property type="nucleotide sequence ID" value="NZ_BAABKK010000033.1"/>
</dbReference>
<evidence type="ECO:0000313" key="9">
    <source>
        <dbReference type="EMBL" id="GAA5200878.1"/>
    </source>
</evidence>
<evidence type="ECO:0000256" key="1">
    <source>
        <dbReference type="ARBA" id="ARBA00004141"/>
    </source>
</evidence>
<dbReference type="PANTHER" id="PTHR21016:SF25">
    <property type="entry name" value="TM2 DOMAIN-CONTAINING PROTEIN DDB_G0277895-RELATED"/>
    <property type="match status" value="1"/>
</dbReference>
<feature type="domain" description="Putative host cell surface-exposed lipoprotein Ltp-like HTH region" evidence="8">
    <location>
        <begin position="289"/>
        <end position="331"/>
    </location>
</feature>
<comment type="caution">
    <text evidence="9">The sequence shown here is derived from an EMBL/GenBank/DDBJ whole genome shotgun (WGS) entry which is preliminary data.</text>
</comment>
<gene>
    <name evidence="9" type="ORF">GCM10023346_44020</name>
</gene>
<dbReference type="Pfam" id="PF07553">
    <property type="entry name" value="Lipoprotein_Ltp"/>
    <property type="match status" value="2"/>
</dbReference>
<feature type="domain" description="Putative host cell surface-exposed lipoprotein Ltp-like HTH region" evidence="8">
    <location>
        <begin position="244"/>
        <end position="285"/>
    </location>
</feature>
<evidence type="ECO:0008006" key="11">
    <source>
        <dbReference type="Google" id="ProtNLM"/>
    </source>
</evidence>
<accession>A0ABP9SUC1</accession>
<keyword evidence="4 6" id="KW-0472">Membrane</keyword>
<dbReference type="InterPro" id="IPR036388">
    <property type="entry name" value="WH-like_DNA-bd_sf"/>
</dbReference>
<dbReference type="InterPro" id="IPR007829">
    <property type="entry name" value="TM2"/>
</dbReference>
<protein>
    <recommendedName>
        <fullName evidence="11">Host cell surface-exposed lipoprotein</fullName>
    </recommendedName>
</protein>
<dbReference type="PANTHER" id="PTHR21016">
    <property type="entry name" value="BETA-AMYLOID BINDING PROTEIN-RELATED"/>
    <property type="match status" value="1"/>
</dbReference>
<feature type="transmembrane region" description="Helical" evidence="6">
    <location>
        <begin position="76"/>
        <end position="98"/>
    </location>
</feature>
<proteinExistence type="predicted"/>
<feature type="region of interest" description="Disordered" evidence="5">
    <location>
        <begin position="1"/>
        <end position="31"/>
    </location>
</feature>
<evidence type="ECO:0000256" key="5">
    <source>
        <dbReference type="SAM" id="MobiDB-lite"/>
    </source>
</evidence>
<evidence type="ECO:0000256" key="4">
    <source>
        <dbReference type="ARBA" id="ARBA00023136"/>
    </source>
</evidence>
<dbReference type="InterPro" id="IPR011434">
    <property type="entry name" value="Ltp-like_HTH"/>
</dbReference>
<feature type="domain" description="TM2" evidence="7">
    <location>
        <begin position="47"/>
        <end position="95"/>
    </location>
</feature>
<dbReference type="Pfam" id="PF05154">
    <property type="entry name" value="TM2"/>
    <property type="match status" value="1"/>
</dbReference>
<evidence type="ECO:0000256" key="2">
    <source>
        <dbReference type="ARBA" id="ARBA00022692"/>
    </source>
</evidence>
<feature type="transmembrane region" description="Helical" evidence="6">
    <location>
        <begin position="119"/>
        <end position="137"/>
    </location>
</feature>
<dbReference type="Proteomes" id="UP001500200">
    <property type="component" value="Unassembled WGS sequence"/>
</dbReference>
<dbReference type="Gene3D" id="1.10.10.10">
    <property type="entry name" value="Winged helix-like DNA-binding domain superfamily/Winged helix DNA-binding domain"/>
    <property type="match status" value="2"/>
</dbReference>
<keyword evidence="10" id="KW-1185">Reference proteome</keyword>
<name>A0ABP9SUC1_9MICC</name>
<dbReference type="InterPro" id="IPR050932">
    <property type="entry name" value="TM2D1-3-like"/>
</dbReference>
<sequence length="335" mass="34380">MSSADPFGAPQQPQPPYGQTPAGTQPYPGAPAPYPAGPALGGYGVSSKSFLVTWLLSLLLGVFGVDRFYLGKVGTGILKLFTFGGLGIWALVDLILVLANKTRDKQGRPLDGYDKHKKMALIVSAAFILLSIILNTTRAGAVQTSATSTPAPNISAVTPSAATAAEIAASAKASAEASAKASADAAAKVKSDADAAAKAKADAEAAAKTKADAEAAAKAKADADAAAKAQAEAAAKAAAGTVSQQNALRKAAEYLGFSAFSRTGLIGQLEFEKYSTEDATWAVDRVKVDWNQQAAKKAKDYLGFTSFSHSGLVDQLIFDGFTPEQAEYGVSQAGL</sequence>
<evidence type="ECO:0000259" key="8">
    <source>
        <dbReference type="Pfam" id="PF07553"/>
    </source>
</evidence>
<organism evidence="9 10">
    <name type="scientific">Arthrobacter gyeryongensis</name>
    <dbReference type="NCBI Taxonomy" id="1650592"/>
    <lineage>
        <taxon>Bacteria</taxon>
        <taxon>Bacillati</taxon>
        <taxon>Actinomycetota</taxon>
        <taxon>Actinomycetes</taxon>
        <taxon>Micrococcales</taxon>
        <taxon>Micrococcaceae</taxon>
        <taxon>Arthrobacter</taxon>
    </lineage>
</organism>
<feature type="transmembrane region" description="Helical" evidence="6">
    <location>
        <begin position="50"/>
        <end position="70"/>
    </location>
</feature>
<keyword evidence="3 6" id="KW-1133">Transmembrane helix</keyword>
<evidence type="ECO:0000256" key="3">
    <source>
        <dbReference type="ARBA" id="ARBA00022989"/>
    </source>
</evidence>
<reference evidence="10" key="1">
    <citation type="journal article" date="2019" name="Int. J. Syst. Evol. Microbiol.">
        <title>The Global Catalogue of Microorganisms (GCM) 10K type strain sequencing project: providing services to taxonomists for standard genome sequencing and annotation.</title>
        <authorList>
            <consortium name="The Broad Institute Genomics Platform"/>
            <consortium name="The Broad Institute Genome Sequencing Center for Infectious Disease"/>
            <person name="Wu L."/>
            <person name="Ma J."/>
        </authorList>
    </citation>
    <scope>NUCLEOTIDE SEQUENCE [LARGE SCALE GENOMIC DNA]</scope>
    <source>
        <strain evidence="10">JCM 18514</strain>
    </source>
</reference>
<keyword evidence="2 6" id="KW-0812">Transmembrane</keyword>
<evidence type="ECO:0000256" key="6">
    <source>
        <dbReference type="SAM" id="Phobius"/>
    </source>
</evidence>
<dbReference type="EMBL" id="BAABKK010000033">
    <property type="protein sequence ID" value="GAA5200878.1"/>
    <property type="molecule type" value="Genomic_DNA"/>
</dbReference>
<evidence type="ECO:0000313" key="10">
    <source>
        <dbReference type="Proteomes" id="UP001500200"/>
    </source>
</evidence>